<dbReference type="Gene3D" id="3.30.420.10">
    <property type="entry name" value="Ribonuclease H-like superfamily/Ribonuclease H"/>
    <property type="match status" value="1"/>
</dbReference>
<evidence type="ECO:0000313" key="3">
    <source>
        <dbReference type="EMBL" id="KZL79582.1"/>
    </source>
</evidence>
<sequence length="229" mass="25023">LDQSSGILERKHNAQLDKLERRLPHVVPPWTPRFVCINESAADAIKEHDGTEPEVVRIYTDGSGINGHIGAAAVITNPPVDDIGSKRLEYIGTSVSSTVYAAELKGLALALQMILDIHKSSNRPANALPIRALEEVRSRGWEVQFRWIPAHVGVPGNELADQAAKEAAGFSPNADAQAAPPPEPEHLRTLTVTTKTIVRRTMKHEWDLYKLGARPGKSTPDIHNGTHRA</sequence>
<dbReference type="InterPro" id="IPR002156">
    <property type="entry name" value="RNaseH_domain"/>
</dbReference>
<dbReference type="GO" id="GO:0003964">
    <property type="term" value="F:RNA-directed DNA polymerase activity"/>
    <property type="evidence" value="ECO:0007669"/>
    <property type="project" value="UniProtKB-KW"/>
</dbReference>
<dbReference type="EMBL" id="LFIW01002070">
    <property type="protein sequence ID" value="KZL79582.1"/>
    <property type="molecule type" value="Genomic_DNA"/>
</dbReference>
<dbReference type="Proteomes" id="UP000076584">
    <property type="component" value="Unassembled WGS sequence"/>
</dbReference>
<keyword evidence="4" id="KW-1185">Reference proteome</keyword>
<keyword evidence="3" id="KW-0548">Nucleotidyltransferase</keyword>
<evidence type="ECO:0000313" key="4">
    <source>
        <dbReference type="Proteomes" id="UP000076584"/>
    </source>
</evidence>
<feature type="region of interest" description="Disordered" evidence="1">
    <location>
        <begin position="163"/>
        <end position="185"/>
    </location>
</feature>
<comment type="caution">
    <text evidence="3">The sequence shown here is derived from an EMBL/GenBank/DDBJ whole genome shotgun (WGS) entry which is preliminary data.</text>
</comment>
<dbReference type="InterPro" id="IPR036397">
    <property type="entry name" value="RNaseH_sf"/>
</dbReference>
<dbReference type="CDD" id="cd09276">
    <property type="entry name" value="Rnase_HI_RT_non_LTR"/>
    <property type="match status" value="1"/>
</dbReference>
<name>A0A167A0T0_COLIC</name>
<protein>
    <submittedName>
        <fullName evidence="3">Reverse transcriptase domain protein</fullName>
    </submittedName>
</protein>
<keyword evidence="3" id="KW-0808">Transferase</keyword>
<dbReference type="GO" id="GO:0003676">
    <property type="term" value="F:nucleic acid binding"/>
    <property type="evidence" value="ECO:0007669"/>
    <property type="project" value="InterPro"/>
</dbReference>
<evidence type="ECO:0000256" key="1">
    <source>
        <dbReference type="SAM" id="MobiDB-lite"/>
    </source>
</evidence>
<dbReference type="GO" id="GO:0004523">
    <property type="term" value="F:RNA-DNA hybrid ribonuclease activity"/>
    <property type="evidence" value="ECO:0007669"/>
    <property type="project" value="InterPro"/>
</dbReference>
<dbReference type="STRING" id="1573173.A0A167A0T0"/>
<evidence type="ECO:0000259" key="2">
    <source>
        <dbReference type="Pfam" id="PF00075"/>
    </source>
</evidence>
<organism evidence="3 4">
    <name type="scientific">Colletotrichum incanum</name>
    <name type="common">Soybean anthracnose fungus</name>
    <dbReference type="NCBI Taxonomy" id="1573173"/>
    <lineage>
        <taxon>Eukaryota</taxon>
        <taxon>Fungi</taxon>
        <taxon>Dikarya</taxon>
        <taxon>Ascomycota</taxon>
        <taxon>Pezizomycotina</taxon>
        <taxon>Sordariomycetes</taxon>
        <taxon>Hypocreomycetidae</taxon>
        <taxon>Glomerellales</taxon>
        <taxon>Glomerellaceae</taxon>
        <taxon>Colletotrichum</taxon>
        <taxon>Colletotrichum spaethianum species complex</taxon>
    </lineage>
</organism>
<gene>
    <name evidence="3" type="ORF">CI238_13248</name>
</gene>
<dbReference type="SUPFAM" id="SSF53098">
    <property type="entry name" value="Ribonuclease H-like"/>
    <property type="match status" value="1"/>
</dbReference>
<proteinExistence type="predicted"/>
<feature type="non-terminal residue" evidence="3">
    <location>
        <position position="1"/>
    </location>
</feature>
<feature type="domain" description="RNase H type-1" evidence="2">
    <location>
        <begin position="128"/>
        <end position="168"/>
    </location>
</feature>
<reference evidence="3 4" key="1">
    <citation type="submission" date="2015-06" db="EMBL/GenBank/DDBJ databases">
        <title>Survival trade-offs in plant roots during colonization by closely related pathogenic and mutualistic fungi.</title>
        <authorList>
            <person name="Hacquard S."/>
            <person name="Kracher B."/>
            <person name="Hiruma K."/>
            <person name="Weinman A."/>
            <person name="Muench P."/>
            <person name="Garrido Oter R."/>
            <person name="Ver Loren van Themaat E."/>
            <person name="Dallerey J.-F."/>
            <person name="Damm U."/>
            <person name="Henrissat B."/>
            <person name="Lespinet O."/>
            <person name="Thon M."/>
            <person name="Kemen E."/>
            <person name="McHardy A.C."/>
            <person name="Schulze-Lefert P."/>
            <person name="O'Connell R.J."/>
        </authorList>
    </citation>
    <scope>NUCLEOTIDE SEQUENCE [LARGE SCALE GENOMIC DNA]</scope>
    <source>
        <strain evidence="3 4">MAFF 238704</strain>
    </source>
</reference>
<dbReference type="AlphaFoldDB" id="A0A167A0T0"/>
<dbReference type="InterPro" id="IPR012337">
    <property type="entry name" value="RNaseH-like_sf"/>
</dbReference>
<dbReference type="Pfam" id="PF00075">
    <property type="entry name" value="RNase_H"/>
    <property type="match status" value="1"/>
</dbReference>
<keyword evidence="3" id="KW-0695">RNA-directed DNA polymerase</keyword>
<accession>A0A167A0T0</accession>